<evidence type="ECO:0000313" key="2">
    <source>
        <dbReference type="Proteomes" id="UP000054988"/>
    </source>
</evidence>
<gene>
    <name evidence="1" type="ORF">WG66_6427</name>
</gene>
<dbReference type="AlphaFoldDB" id="A0A0W0FXK1"/>
<comment type="caution">
    <text evidence="1">The sequence shown here is derived from an EMBL/GenBank/DDBJ whole genome shotgun (WGS) entry which is preliminary data.</text>
</comment>
<proteinExistence type="predicted"/>
<name>A0A0W0FXK1_MONRR</name>
<organism evidence="1 2">
    <name type="scientific">Moniliophthora roreri</name>
    <name type="common">Frosty pod rot fungus</name>
    <name type="synonym">Monilia roreri</name>
    <dbReference type="NCBI Taxonomy" id="221103"/>
    <lineage>
        <taxon>Eukaryota</taxon>
        <taxon>Fungi</taxon>
        <taxon>Dikarya</taxon>
        <taxon>Basidiomycota</taxon>
        <taxon>Agaricomycotina</taxon>
        <taxon>Agaricomycetes</taxon>
        <taxon>Agaricomycetidae</taxon>
        <taxon>Agaricales</taxon>
        <taxon>Marasmiineae</taxon>
        <taxon>Marasmiaceae</taxon>
        <taxon>Moniliophthora</taxon>
    </lineage>
</organism>
<reference evidence="1 2" key="1">
    <citation type="submission" date="2015-12" db="EMBL/GenBank/DDBJ databases">
        <title>Draft genome sequence of Moniliophthora roreri, the causal agent of frosty pod rot of cacao.</title>
        <authorList>
            <person name="Aime M.C."/>
            <person name="Diaz-Valderrama J.R."/>
            <person name="Kijpornyongpan T."/>
            <person name="Phillips-Mora W."/>
        </authorList>
    </citation>
    <scope>NUCLEOTIDE SEQUENCE [LARGE SCALE GENOMIC DNA]</scope>
    <source>
        <strain evidence="1 2">MCA 2952</strain>
    </source>
</reference>
<accession>A0A0W0FXK1</accession>
<dbReference type="EMBL" id="LATX01001526">
    <property type="protein sequence ID" value="KTB41001.1"/>
    <property type="molecule type" value="Genomic_DNA"/>
</dbReference>
<evidence type="ECO:0000313" key="1">
    <source>
        <dbReference type="EMBL" id="KTB41001.1"/>
    </source>
</evidence>
<dbReference type="Proteomes" id="UP000054988">
    <property type="component" value="Unassembled WGS sequence"/>
</dbReference>
<protein>
    <submittedName>
        <fullName evidence="1">Uncharacterized protein</fullName>
    </submittedName>
</protein>
<sequence length="115" mass="13073">MNRIGYRAGLIQNKCDEDPIWSSGWKTGETLTFFAKTTASHLAVPYASASNASSYSSLLIPDAILFSLRPKTTFTRLLPPILGHPECETLHQPWEHNTYMPAKRRLYNEHKPLEK</sequence>